<dbReference type="SUPFAM" id="SSF57850">
    <property type="entry name" value="RING/U-box"/>
    <property type="match status" value="1"/>
</dbReference>
<evidence type="ECO:0000313" key="2">
    <source>
        <dbReference type="EMBL" id="OAG30412.1"/>
    </source>
</evidence>
<organism evidence="2 3">
    <name type="scientific">Nematocida displodere</name>
    <dbReference type="NCBI Taxonomy" id="1805483"/>
    <lineage>
        <taxon>Eukaryota</taxon>
        <taxon>Fungi</taxon>
        <taxon>Fungi incertae sedis</taxon>
        <taxon>Microsporidia</taxon>
        <taxon>Nematocida</taxon>
    </lineage>
</organism>
<evidence type="ECO:0008006" key="4">
    <source>
        <dbReference type="Google" id="ProtNLM"/>
    </source>
</evidence>
<dbReference type="InterPro" id="IPR013083">
    <property type="entry name" value="Znf_RING/FYVE/PHD"/>
</dbReference>
<dbReference type="Proteomes" id="UP000185944">
    <property type="component" value="Unassembled WGS sequence"/>
</dbReference>
<keyword evidence="3" id="KW-1185">Reference proteome</keyword>
<feature type="signal peptide" evidence="1">
    <location>
        <begin position="1"/>
        <end position="34"/>
    </location>
</feature>
<keyword evidence="1" id="KW-0732">Signal</keyword>
<dbReference type="AlphaFoldDB" id="A0A177EH25"/>
<dbReference type="EMBL" id="LTDL01000033">
    <property type="protein sequence ID" value="OAG30412.1"/>
    <property type="molecule type" value="Genomic_DNA"/>
</dbReference>
<reference evidence="2 3" key="1">
    <citation type="submission" date="2016-02" db="EMBL/GenBank/DDBJ databases">
        <title>Discovery of a natural microsporidian pathogen with a broad tissue tropism in Caenorhabditis elegans.</title>
        <authorList>
            <person name="Luallen R.J."/>
            <person name="Reinke A.W."/>
            <person name="Tong L."/>
            <person name="Botts M.R."/>
            <person name="Felix M.-A."/>
            <person name="Troemel E.R."/>
        </authorList>
    </citation>
    <scope>NUCLEOTIDE SEQUENCE [LARGE SCALE GENOMIC DNA]</scope>
    <source>
        <strain evidence="2 3">JUm2807</strain>
    </source>
</reference>
<dbReference type="RefSeq" id="XP_067544675.1">
    <property type="nucleotide sequence ID" value="XM_067689652.1"/>
</dbReference>
<feature type="chain" id="PRO_5008060380" description="RING-type domain-containing protein" evidence="1">
    <location>
        <begin position="35"/>
        <end position="559"/>
    </location>
</feature>
<evidence type="ECO:0000313" key="3">
    <source>
        <dbReference type="Proteomes" id="UP000185944"/>
    </source>
</evidence>
<gene>
    <name evidence="2" type="ORF">NEDG_02234</name>
</gene>
<dbReference type="Gene3D" id="3.30.40.10">
    <property type="entry name" value="Zinc/RING finger domain, C3HC4 (zinc finger)"/>
    <property type="match status" value="1"/>
</dbReference>
<accession>A0A177EH25</accession>
<dbReference type="VEuPathDB" id="MicrosporidiaDB:NEDG_02234"/>
<proteinExistence type="predicted"/>
<sequence length="559" mass="61986">MKSTPIRYFSNLFTRALRCHLLCLILLCVIVGRAEEVPEPEYIVSPYTKQTIKFFERSGSDDWENRLETVEIDREIHVNRFQPRCFSIYLNKYTLETVPEELVADIRFNRLTLESDGPVNPAVVEKILCAFGTINVSWLDLADLEIDDPSSDNNGHPRATPTPKCVLNAKELWITNTPKSSIVWLGERVGLVSSGIGLRISCGTDFGNLEVLDGFNAKRISRLTLYNIDNLDSLDCKLLREGPMLYVLIIYNNTTLTPKISEQIIQNILAKEWMKLKMPVSVLGELMKPSEQPKQLTADKLTIYLAPSQTQTLPPPGMNRLNAIHLAIIFRNDNHLLTGTDLEQTLEWVSVGFEDLEVLSVLVPDAPPALKDFVRSHTFNITTIPTLTSIWVCGIECLDIPSIISGGSSIMCFSLEAWELYRSGKLGDELANTQTDLSVLSPEQQAIVMSREEMAADNDACHVCLCTADELKAISPDADICILDHSKHSVCGPCLVVMVNAGGGARSISCPNCRQEHTLPLVKNKIGRNTQGVFELTMGTPSSTLSFPRTAPDATLPAI</sequence>
<evidence type="ECO:0000256" key="1">
    <source>
        <dbReference type="SAM" id="SignalP"/>
    </source>
</evidence>
<name>A0A177EH25_9MICR</name>
<comment type="caution">
    <text evidence="2">The sequence shown here is derived from an EMBL/GenBank/DDBJ whole genome shotgun (WGS) entry which is preliminary data.</text>
</comment>
<protein>
    <recommendedName>
        <fullName evidence="4">RING-type domain-containing protein</fullName>
    </recommendedName>
</protein>
<dbReference type="GeneID" id="93648584"/>